<evidence type="ECO:0000313" key="8">
    <source>
        <dbReference type="EMBL" id="SFL71187.1"/>
    </source>
</evidence>
<dbReference type="CDD" id="cd02966">
    <property type="entry name" value="TlpA_like_family"/>
    <property type="match status" value="1"/>
</dbReference>
<dbReference type="Pfam" id="PF01790">
    <property type="entry name" value="LGT"/>
    <property type="match status" value="1"/>
</dbReference>
<evidence type="ECO:0000256" key="3">
    <source>
        <dbReference type="ARBA" id="ARBA00023157"/>
    </source>
</evidence>
<keyword evidence="9" id="KW-1185">Reference proteome</keyword>
<evidence type="ECO:0000256" key="5">
    <source>
        <dbReference type="SAM" id="Phobius"/>
    </source>
</evidence>
<feature type="transmembrane region" description="Helical" evidence="5">
    <location>
        <begin position="43"/>
        <end position="65"/>
    </location>
</feature>
<dbReference type="Pfam" id="PF08534">
    <property type="entry name" value="Redoxin"/>
    <property type="match status" value="1"/>
</dbReference>
<dbReference type="SUPFAM" id="SSF52833">
    <property type="entry name" value="Thioredoxin-like"/>
    <property type="match status" value="1"/>
</dbReference>
<feature type="transmembrane region" description="Helical" evidence="5">
    <location>
        <begin position="85"/>
        <end position="101"/>
    </location>
</feature>
<dbReference type="AlphaFoldDB" id="A0A1I4JY97"/>
<keyword evidence="5" id="KW-0812">Transmembrane</keyword>
<evidence type="ECO:0000313" key="10">
    <source>
        <dbReference type="Proteomes" id="UP000186904"/>
    </source>
</evidence>
<dbReference type="GO" id="GO:0030313">
    <property type="term" value="C:cell envelope"/>
    <property type="evidence" value="ECO:0007669"/>
    <property type="project" value="UniProtKB-SubCell"/>
</dbReference>
<dbReference type="PANTHER" id="PTHR42852">
    <property type="entry name" value="THIOL:DISULFIDE INTERCHANGE PROTEIN DSBE"/>
    <property type="match status" value="1"/>
</dbReference>
<evidence type="ECO:0000313" key="7">
    <source>
        <dbReference type="EMBL" id="SER51518.1"/>
    </source>
</evidence>
<comment type="subcellular location">
    <subcellularLocation>
        <location evidence="1">Cell envelope</location>
    </subcellularLocation>
</comment>
<keyword evidence="8" id="KW-0413">Isomerase</keyword>
<dbReference type="EMBL" id="FOUA01000001">
    <property type="protein sequence ID" value="SFL71187.1"/>
    <property type="molecule type" value="Genomic_DNA"/>
</dbReference>
<dbReference type="InterPro" id="IPR017937">
    <property type="entry name" value="Thioredoxin_CS"/>
</dbReference>
<dbReference type="RefSeq" id="WP_074777901.1">
    <property type="nucleotide sequence ID" value="NZ_FOGN01000001.1"/>
</dbReference>
<keyword evidence="3" id="KW-1015">Disulfide bond</keyword>
<feature type="domain" description="Thioredoxin" evidence="6">
    <location>
        <begin position="132"/>
        <end position="269"/>
    </location>
</feature>
<feature type="transmembrane region" description="Helical" evidence="5">
    <location>
        <begin position="113"/>
        <end position="130"/>
    </location>
</feature>
<name>A0A1I4JY97_9GAMM</name>
<dbReference type="EMBL" id="FOGN01000001">
    <property type="protein sequence ID" value="SER51518.1"/>
    <property type="molecule type" value="Genomic_DNA"/>
</dbReference>
<gene>
    <name evidence="8" type="ORF">SAMN04487855_0844</name>
    <name evidence="7" type="ORF">SAMN05216589_0781</name>
</gene>
<protein>
    <submittedName>
        <fullName evidence="8">Thiol-disulfide isomerase or thioredoxin</fullName>
    </submittedName>
</protein>
<keyword evidence="5" id="KW-1133">Transmembrane helix</keyword>
<evidence type="ECO:0000256" key="4">
    <source>
        <dbReference type="ARBA" id="ARBA00023284"/>
    </source>
</evidence>
<dbReference type="GO" id="GO:0042158">
    <property type="term" value="P:lipoprotein biosynthetic process"/>
    <property type="evidence" value="ECO:0007669"/>
    <property type="project" value="InterPro"/>
</dbReference>
<feature type="transmembrane region" description="Helical" evidence="5">
    <location>
        <begin position="12"/>
        <end position="31"/>
    </location>
</feature>
<sequence>MTLFVPIGPFSLPLNALLVMIAAVLGSWIAARHAKRLGISSEGAVWLALASGLVVARLGFVFNYADVYLAEPLSLLDIRDGGWNAWWGLAAVWACTLLIIHRRPALRQPMLKGISTFSLILLLSIALDALPTSANRPLPNLPVTALNGDSVRLPDFAGKPTVINLWASWCPPCRREMPVFEQAQAEREDIHFVFLNQGEDGATVQDFLRDTGLVLDNVLLDRMADMGQSLGQRGLPVTLFFNAEGNLEDIRLGELSRGSLAQRLDALTPELLSEEK</sequence>
<accession>A0A1I4JY97</accession>
<dbReference type="Proteomes" id="UP000186904">
    <property type="component" value="Unassembled WGS sequence"/>
</dbReference>
<dbReference type="Gene3D" id="3.40.30.10">
    <property type="entry name" value="Glutaredoxin"/>
    <property type="match status" value="1"/>
</dbReference>
<organism evidence="8 9">
    <name type="scientific">Halopseudomonas bauzanensis</name>
    <dbReference type="NCBI Taxonomy" id="653930"/>
    <lineage>
        <taxon>Bacteria</taxon>
        <taxon>Pseudomonadati</taxon>
        <taxon>Pseudomonadota</taxon>
        <taxon>Gammaproteobacteria</taxon>
        <taxon>Pseudomonadales</taxon>
        <taxon>Pseudomonadaceae</taxon>
        <taxon>Halopseudomonas</taxon>
    </lineage>
</organism>
<dbReference type="GO" id="GO:0017004">
    <property type="term" value="P:cytochrome complex assembly"/>
    <property type="evidence" value="ECO:0007669"/>
    <property type="project" value="UniProtKB-KW"/>
</dbReference>
<evidence type="ECO:0000256" key="2">
    <source>
        <dbReference type="ARBA" id="ARBA00022748"/>
    </source>
</evidence>
<evidence type="ECO:0000256" key="1">
    <source>
        <dbReference type="ARBA" id="ARBA00004196"/>
    </source>
</evidence>
<dbReference type="GO" id="GO:0005886">
    <property type="term" value="C:plasma membrane"/>
    <property type="evidence" value="ECO:0007669"/>
    <property type="project" value="InterPro"/>
</dbReference>
<dbReference type="PANTHER" id="PTHR42852:SF6">
    <property type="entry name" value="THIOL:DISULFIDE INTERCHANGE PROTEIN DSBE"/>
    <property type="match status" value="1"/>
</dbReference>
<keyword evidence="4" id="KW-0676">Redox-active center</keyword>
<keyword evidence="2" id="KW-0201">Cytochrome c-type biogenesis</keyword>
<keyword evidence="5" id="KW-0472">Membrane</keyword>
<dbReference type="Proteomes" id="UP000186599">
    <property type="component" value="Unassembled WGS sequence"/>
</dbReference>
<reference evidence="9 10" key="1">
    <citation type="submission" date="2016-10" db="EMBL/GenBank/DDBJ databases">
        <authorList>
            <person name="de Groot N.N."/>
        </authorList>
    </citation>
    <scope>NUCLEOTIDE SEQUENCE [LARGE SCALE GENOMIC DNA]</scope>
    <source>
        <strain evidence="8 9">CGMCC 1.9095</strain>
        <strain evidence="7 10">DSM 22558</strain>
    </source>
</reference>
<dbReference type="InterPro" id="IPR036249">
    <property type="entry name" value="Thioredoxin-like_sf"/>
</dbReference>
<dbReference type="OrthoDB" id="9799347at2"/>
<evidence type="ECO:0000259" key="6">
    <source>
        <dbReference type="PROSITE" id="PS51352"/>
    </source>
</evidence>
<dbReference type="InterPro" id="IPR013740">
    <property type="entry name" value="Redoxin"/>
</dbReference>
<dbReference type="InterPro" id="IPR050553">
    <property type="entry name" value="Thioredoxin_ResA/DsbE_sf"/>
</dbReference>
<dbReference type="STRING" id="653930.SAMN05216589_0781"/>
<dbReference type="GO" id="GO:0016853">
    <property type="term" value="F:isomerase activity"/>
    <property type="evidence" value="ECO:0007669"/>
    <property type="project" value="UniProtKB-KW"/>
</dbReference>
<dbReference type="PROSITE" id="PS51352">
    <property type="entry name" value="THIOREDOXIN_2"/>
    <property type="match status" value="1"/>
</dbReference>
<dbReference type="InterPro" id="IPR013766">
    <property type="entry name" value="Thioredoxin_domain"/>
</dbReference>
<dbReference type="PROSITE" id="PS00194">
    <property type="entry name" value="THIOREDOXIN_1"/>
    <property type="match status" value="1"/>
</dbReference>
<dbReference type="InterPro" id="IPR001640">
    <property type="entry name" value="Lgt"/>
</dbReference>
<proteinExistence type="predicted"/>
<dbReference type="GO" id="GO:0015036">
    <property type="term" value="F:disulfide oxidoreductase activity"/>
    <property type="evidence" value="ECO:0007669"/>
    <property type="project" value="UniProtKB-ARBA"/>
</dbReference>
<dbReference type="GO" id="GO:0008961">
    <property type="term" value="F:phosphatidylglycerol-prolipoprotein diacylglyceryl transferase activity"/>
    <property type="evidence" value="ECO:0007669"/>
    <property type="project" value="InterPro"/>
</dbReference>
<evidence type="ECO:0000313" key="9">
    <source>
        <dbReference type="Proteomes" id="UP000186599"/>
    </source>
</evidence>